<evidence type="ECO:0000313" key="2">
    <source>
        <dbReference type="Proteomes" id="UP000310754"/>
    </source>
</evidence>
<organism evidence="1 2">
    <name type="scientific">Allorhizobium terrae</name>
    <dbReference type="NCBI Taxonomy" id="1848972"/>
    <lineage>
        <taxon>Bacteria</taxon>
        <taxon>Pseudomonadati</taxon>
        <taxon>Pseudomonadota</taxon>
        <taxon>Alphaproteobacteria</taxon>
        <taxon>Hyphomicrobiales</taxon>
        <taxon>Rhizobiaceae</taxon>
        <taxon>Rhizobium/Agrobacterium group</taxon>
        <taxon>Allorhizobium</taxon>
    </lineage>
</organism>
<dbReference type="Proteomes" id="UP000310754">
    <property type="component" value="Unassembled WGS sequence"/>
</dbReference>
<dbReference type="EMBL" id="SSOA01000002">
    <property type="protein sequence ID" value="THF52620.1"/>
    <property type="molecule type" value="Genomic_DNA"/>
</dbReference>
<keyword evidence="2" id="KW-1185">Reference proteome</keyword>
<gene>
    <name evidence="1" type="ORF">E6C51_06295</name>
</gene>
<dbReference type="InterPro" id="IPR021365">
    <property type="entry name" value="DUF2891"/>
</dbReference>
<protein>
    <submittedName>
        <fullName evidence="1">DUF2891 domain-containing protein</fullName>
    </submittedName>
</protein>
<sequence length="331" mass="37076">MLDQDTAQRFANIALGHVRQEFPNHIMHVFEGVEDGVRPSSLHPVFYGSFDWHSCVHGYWMLARLLRLHPDMPAAASIRQLFDDMLVPDKIASECAYFDRPSARGYERPYGWGWLLKLAAELIDHETPAWSEALAPLTERIKARFQAFLPLATYPVRVGTHYNTAFALRLAADYASSSDDADLLTLLQTTASRWYGADRDCTAWGEPSGDEFLSSSLMEAECMRRLMPSDAFEPWFSNFMPSLGIAELDHLMQPASVSDRSDGKIAHLDGLNLSRAWCFAALANALPEPDLRRRLMQQAASTHLEAGLTHVAGDYMGEHWLASFAVLALTT</sequence>
<comment type="caution">
    <text evidence="1">The sequence shown here is derived from an EMBL/GenBank/DDBJ whole genome shotgun (WGS) entry which is preliminary data.</text>
</comment>
<evidence type="ECO:0000313" key="1">
    <source>
        <dbReference type="EMBL" id="THF52620.1"/>
    </source>
</evidence>
<reference evidence="1 2" key="1">
    <citation type="submission" date="2019-04" db="EMBL/GenBank/DDBJ databases">
        <title>Rhizobium terrae sp. nov., isolated from a paddy soil.</title>
        <authorList>
            <person name="Lin S.-Y."/>
            <person name="Hameed A."/>
            <person name="Huang H.-I."/>
            <person name="Young C.-C."/>
        </authorList>
    </citation>
    <scope>NUCLEOTIDE SEQUENCE [LARGE SCALE GENOMIC DNA]</scope>
    <source>
        <strain evidence="1 2">CC-HIH110</strain>
    </source>
</reference>
<accession>A0A4S4A300</accession>
<name>A0A4S4A300_9HYPH</name>
<proteinExistence type="predicted"/>
<dbReference type="Pfam" id="PF11199">
    <property type="entry name" value="DUF2891"/>
    <property type="match status" value="1"/>
</dbReference>
<dbReference type="AlphaFoldDB" id="A0A4S4A300"/>